<dbReference type="AlphaFoldDB" id="A0A0B7A4R0"/>
<dbReference type="EMBL" id="HACG01028151">
    <property type="protein sequence ID" value="CEK75016.1"/>
    <property type="molecule type" value="Transcribed_RNA"/>
</dbReference>
<sequence length="52" mass="6161">MRSYEKKLSANIYIYIKNVSKYIHIKNSHPQETHSKTNIPVLTFIEVHDECV</sequence>
<protein>
    <submittedName>
        <fullName evidence="1">Uncharacterized protein</fullName>
    </submittedName>
</protein>
<name>A0A0B7A4R0_9EUPU</name>
<accession>A0A0B7A4R0</accession>
<proteinExistence type="predicted"/>
<organism evidence="1">
    <name type="scientific">Arion vulgaris</name>
    <dbReference type="NCBI Taxonomy" id="1028688"/>
    <lineage>
        <taxon>Eukaryota</taxon>
        <taxon>Metazoa</taxon>
        <taxon>Spiralia</taxon>
        <taxon>Lophotrochozoa</taxon>
        <taxon>Mollusca</taxon>
        <taxon>Gastropoda</taxon>
        <taxon>Heterobranchia</taxon>
        <taxon>Euthyneura</taxon>
        <taxon>Panpulmonata</taxon>
        <taxon>Eupulmonata</taxon>
        <taxon>Stylommatophora</taxon>
        <taxon>Helicina</taxon>
        <taxon>Arionoidea</taxon>
        <taxon>Arionidae</taxon>
        <taxon>Arion</taxon>
    </lineage>
</organism>
<gene>
    <name evidence="1" type="primary">ORF93597</name>
</gene>
<reference evidence="1" key="1">
    <citation type="submission" date="2014-12" db="EMBL/GenBank/DDBJ databases">
        <title>Insight into the proteome of Arion vulgaris.</title>
        <authorList>
            <person name="Aradska J."/>
            <person name="Bulat T."/>
            <person name="Smidak R."/>
            <person name="Sarate P."/>
            <person name="Gangsoo J."/>
            <person name="Sialana F."/>
            <person name="Bilban M."/>
            <person name="Lubec G."/>
        </authorList>
    </citation>
    <scope>NUCLEOTIDE SEQUENCE</scope>
    <source>
        <tissue evidence="1">Skin</tissue>
    </source>
</reference>
<evidence type="ECO:0000313" key="1">
    <source>
        <dbReference type="EMBL" id="CEK75016.1"/>
    </source>
</evidence>